<evidence type="ECO:0000259" key="1">
    <source>
        <dbReference type="Pfam" id="PF13020"/>
    </source>
</evidence>
<accession>A0A1S2M7R1</accession>
<keyword evidence="4" id="KW-1185">Reference proteome</keyword>
<proteinExistence type="predicted"/>
<reference evidence="3 4" key="3">
    <citation type="journal article" date="2019" name="Int. J. Syst. Evol. Microbiol.">
        <title>Anaerobacillus isosaccharinicus sp. nov., an alkaliphilic bacterium which degrades isosaccharinic acid.</title>
        <authorList>
            <person name="Bassil N.M."/>
            <person name="Lloyd J.R."/>
        </authorList>
    </citation>
    <scope>NUCLEOTIDE SEQUENCE [LARGE SCALE GENOMIC DNA]</scope>
    <source>
        <strain evidence="3 4">NB2006</strain>
    </source>
</reference>
<reference evidence="3 4" key="2">
    <citation type="journal article" date="2017" name="Genome Announc.">
        <title>Draft Genome Sequences of Four Alkaliphilic Bacteria Belonging to the Anaerobacillus Genus.</title>
        <authorList>
            <person name="Bassil N.M."/>
            <person name="Lloyd J.R."/>
        </authorList>
    </citation>
    <scope>NUCLEOTIDE SEQUENCE [LARGE SCALE GENOMIC DNA]</scope>
    <source>
        <strain evidence="3 4">NB2006</strain>
    </source>
</reference>
<dbReference type="RefSeq" id="WP_071316477.1">
    <property type="nucleotide sequence ID" value="NZ_CP063356.2"/>
</dbReference>
<evidence type="ECO:0000313" key="4">
    <source>
        <dbReference type="Proteomes" id="UP000180175"/>
    </source>
</evidence>
<sequence>MSNYSEKEILVVAIKILEETGEMTTTELKEALMDEMNPGGNDLAINLNRNDTNFEQKVRNMISHRDHNELLKYCEYERFGRNGILRSKSLAQDGRGEKEKQEIETRKEKKRNFRARKVDFDEINARNKDLGLKGELYVLQHEKERLSVELGEKIIHVSVEQGDGAGYDILSYDLSGKPRYIEVKTTTGPKDTPFYLSENEKAFLEEYAEEAEIVRLYNFNCETLTGEIYRISGEDFLKKLTLQPISYKVTLK</sequence>
<protein>
    <submittedName>
        <fullName evidence="3">DUF3883 domain-containing protein</fullName>
    </submittedName>
</protein>
<dbReference type="AlphaFoldDB" id="A0A1S2M7R1"/>
<dbReference type="Proteomes" id="UP000180175">
    <property type="component" value="Chromosome"/>
</dbReference>
<dbReference type="KEGG" id="aia:AWH56_020305"/>
<feature type="domain" description="Protein NO VEIN C-terminal" evidence="1">
    <location>
        <begin position="134"/>
        <end position="221"/>
    </location>
</feature>
<dbReference type="OrthoDB" id="9781481at2"/>
<dbReference type="InterPro" id="IPR024975">
    <property type="entry name" value="NOV_C"/>
</dbReference>
<reference evidence="2 4" key="1">
    <citation type="submission" date="2016-10" db="EMBL/GenBank/DDBJ databases">
        <title>Draft genome sequences of four alkaliphilic bacteria belonging to the Anaerobacillus genus.</title>
        <authorList>
            <person name="Bassil N.M."/>
            <person name="Lloyd J.R."/>
        </authorList>
    </citation>
    <scope>NUCLEOTIDE SEQUENCE [LARGE SCALE GENOMIC DNA]</scope>
    <source>
        <strain evidence="2 4">NB2006</strain>
    </source>
</reference>
<organism evidence="2 4">
    <name type="scientific">Anaerobacillus isosaccharinicus</name>
    <dbReference type="NCBI Taxonomy" id="1532552"/>
    <lineage>
        <taxon>Bacteria</taxon>
        <taxon>Bacillati</taxon>
        <taxon>Bacillota</taxon>
        <taxon>Bacilli</taxon>
        <taxon>Bacillales</taxon>
        <taxon>Bacillaceae</taxon>
        <taxon>Anaerobacillus</taxon>
    </lineage>
</organism>
<gene>
    <name evidence="3" type="ORF">AWH56_020305</name>
    <name evidence="2" type="ORF">AWH56_07130</name>
</gene>
<reference evidence="3" key="4">
    <citation type="submission" date="2020-10" db="EMBL/GenBank/DDBJ databases">
        <authorList>
            <person name="Bassil N.M."/>
            <person name="Lloyd J.R."/>
        </authorList>
    </citation>
    <scope>NUCLEOTIDE SEQUENCE</scope>
    <source>
        <strain evidence="3">NB2006</strain>
    </source>
</reference>
<name>A0A1S2M7R1_9BACI</name>
<dbReference type="Pfam" id="PF13020">
    <property type="entry name" value="NOV_C"/>
    <property type="match status" value="1"/>
</dbReference>
<evidence type="ECO:0000313" key="3">
    <source>
        <dbReference type="EMBL" id="QOY35028.1"/>
    </source>
</evidence>
<dbReference type="EMBL" id="LQXD01000065">
    <property type="protein sequence ID" value="OIJ20842.1"/>
    <property type="molecule type" value="Genomic_DNA"/>
</dbReference>
<dbReference type="EMBL" id="CP063356">
    <property type="protein sequence ID" value="QOY35028.1"/>
    <property type="molecule type" value="Genomic_DNA"/>
</dbReference>
<evidence type="ECO:0000313" key="2">
    <source>
        <dbReference type="EMBL" id="OIJ20842.1"/>
    </source>
</evidence>